<dbReference type="EMBL" id="JAWDGP010004327">
    <property type="protein sequence ID" value="KAK3765243.1"/>
    <property type="molecule type" value="Genomic_DNA"/>
</dbReference>
<evidence type="ECO:0000313" key="2">
    <source>
        <dbReference type="EMBL" id="KAK3765243.1"/>
    </source>
</evidence>
<keyword evidence="3" id="KW-1185">Reference proteome</keyword>
<organism evidence="2 3">
    <name type="scientific">Elysia crispata</name>
    <name type="common">lettuce slug</name>
    <dbReference type="NCBI Taxonomy" id="231223"/>
    <lineage>
        <taxon>Eukaryota</taxon>
        <taxon>Metazoa</taxon>
        <taxon>Spiralia</taxon>
        <taxon>Lophotrochozoa</taxon>
        <taxon>Mollusca</taxon>
        <taxon>Gastropoda</taxon>
        <taxon>Heterobranchia</taxon>
        <taxon>Euthyneura</taxon>
        <taxon>Panpulmonata</taxon>
        <taxon>Sacoglossa</taxon>
        <taxon>Placobranchoidea</taxon>
        <taxon>Plakobranchidae</taxon>
        <taxon>Elysia</taxon>
    </lineage>
</organism>
<gene>
    <name evidence="2" type="ORF">RRG08_051867</name>
</gene>
<evidence type="ECO:0000256" key="1">
    <source>
        <dbReference type="SAM" id="MobiDB-lite"/>
    </source>
</evidence>
<protein>
    <submittedName>
        <fullName evidence="2">Uncharacterized protein</fullName>
    </submittedName>
</protein>
<evidence type="ECO:0000313" key="3">
    <source>
        <dbReference type="Proteomes" id="UP001283361"/>
    </source>
</evidence>
<reference evidence="2" key="1">
    <citation type="journal article" date="2023" name="G3 (Bethesda)">
        <title>A reference genome for the long-term kleptoplast-retaining sea slug Elysia crispata morphotype clarki.</title>
        <authorList>
            <person name="Eastman K.E."/>
            <person name="Pendleton A.L."/>
            <person name="Shaikh M.A."/>
            <person name="Suttiyut T."/>
            <person name="Ogas R."/>
            <person name="Tomko P."/>
            <person name="Gavelis G."/>
            <person name="Widhalm J.R."/>
            <person name="Wisecaver J.H."/>
        </authorList>
    </citation>
    <scope>NUCLEOTIDE SEQUENCE</scope>
    <source>
        <strain evidence="2">ECLA1</strain>
    </source>
</reference>
<sequence length="131" mass="14426">MVGSLTSLSAFLNISVKELVSQIEILRSRLYSSQCWDLNSWVMQGRQIDNKQSTELLTTQTGDTNPTGRQLNKKNQHLYNSDLAVSQNPLLGPSAHDSAVSACFRCIPGHRSGQGRPDKPDKPADKTRAVC</sequence>
<dbReference type="Proteomes" id="UP001283361">
    <property type="component" value="Unassembled WGS sequence"/>
</dbReference>
<feature type="region of interest" description="Disordered" evidence="1">
    <location>
        <begin position="108"/>
        <end position="131"/>
    </location>
</feature>
<comment type="caution">
    <text evidence="2">The sequence shown here is derived from an EMBL/GenBank/DDBJ whole genome shotgun (WGS) entry which is preliminary data.</text>
</comment>
<feature type="compositionally biased region" description="Basic and acidic residues" evidence="1">
    <location>
        <begin position="116"/>
        <end position="131"/>
    </location>
</feature>
<name>A0AAE0Z9I7_9GAST</name>
<accession>A0AAE0Z9I7</accession>
<dbReference type="AlphaFoldDB" id="A0AAE0Z9I7"/>
<proteinExistence type="predicted"/>